<reference evidence="1 2" key="1">
    <citation type="submission" date="2017-05" db="EMBL/GenBank/DDBJ databases">
        <authorList>
            <person name="Varghese N."/>
            <person name="Submissions S."/>
        </authorList>
    </citation>
    <scope>NUCLEOTIDE SEQUENCE [LARGE SCALE GENOMIC DNA]</scope>
    <source>
        <strain evidence="1 2">DSM 27040</strain>
    </source>
</reference>
<dbReference type="PANTHER" id="PTHR12558:SF13">
    <property type="entry name" value="CELL DIVISION CYCLE PROTEIN 27 HOMOLOG"/>
    <property type="match status" value="1"/>
</dbReference>
<dbReference type="EMBL" id="FXTB01000013">
    <property type="protein sequence ID" value="SMO90097.1"/>
    <property type="molecule type" value="Genomic_DNA"/>
</dbReference>
<evidence type="ECO:0000313" key="1">
    <source>
        <dbReference type="EMBL" id="SMO90097.1"/>
    </source>
</evidence>
<dbReference type="Proteomes" id="UP000319040">
    <property type="component" value="Unassembled WGS sequence"/>
</dbReference>
<gene>
    <name evidence="1" type="ORF">SAMN06265379_11318</name>
</gene>
<dbReference type="PANTHER" id="PTHR12558">
    <property type="entry name" value="CELL DIVISION CYCLE 16,23,27"/>
    <property type="match status" value="1"/>
</dbReference>
<sequence>MTFKKASHLLIIVSFVMFYSNAMATYTLYSKQSDEQLMSINRDSLLIIESRTLSRAYQFDGAIDILEQVVKRDSFNRDAFTELERLYFKTSQHCAAIHLHNYLILNKVDSAYYAIRKALSLRKIGQYQKSLDIFMGAFATDSSNSFISTQIGDLYKALEIPERALVYYNKTCQIKPSSTVMIKALDLYLKINQKDEALRFFNRYYKTEFASNQILLRLYGKTLYVNGKIELARKTFSRLYAAGDSSLVTCKFLGTCLWKQEDYGNAIPVLENFIQLDTTDYQVYYMLGTCHLKYKFGYKPTLGVDFLEKAIALMQPDGKTLNRIYNELALHYQYHQNYEKELEIYLIMKENEPDSRHVDYKMATLYDYGFNDKKEALQRYQNLLTLYKADSTSKTDRWAIIKFLESRIQELTEDNFW</sequence>
<dbReference type="RefSeq" id="WP_142534640.1">
    <property type="nucleotide sequence ID" value="NZ_FXTB01000013.1"/>
</dbReference>
<name>A0A521F1W3_SACCC</name>
<keyword evidence="2" id="KW-1185">Reference proteome</keyword>
<evidence type="ECO:0000313" key="2">
    <source>
        <dbReference type="Proteomes" id="UP000319040"/>
    </source>
</evidence>
<proteinExistence type="predicted"/>
<accession>A0A521F1W3</accession>
<protein>
    <submittedName>
        <fullName evidence="1">Uncharacterized protein</fullName>
    </submittedName>
</protein>
<dbReference type="Gene3D" id="1.25.40.10">
    <property type="entry name" value="Tetratricopeptide repeat domain"/>
    <property type="match status" value="2"/>
</dbReference>
<dbReference type="SUPFAM" id="SSF48452">
    <property type="entry name" value="TPR-like"/>
    <property type="match status" value="1"/>
</dbReference>
<organism evidence="1 2">
    <name type="scientific">Saccharicrinis carchari</name>
    <dbReference type="NCBI Taxonomy" id="1168039"/>
    <lineage>
        <taxon>Bacteria</taxon>
        <taxon>Pseudomonadati</taxon>
        <taxon>Bacteroidota</taxon>
        <taxon>Bacteroidia</taxon>
        <taxon>Marinilabiliales</taxon>
        <taxon>Marinilabiliaceae</taxon>
        <taxon>Saccharicrinis</taxon>
    </lineage>
</organism>
<dbReference type="OrthoDB" id="1122832at2"/>
<dbReference type="InterPro" id="IPR019734">
    <property type="entry name" value="TPR_rpt"/>
</dbReference>
<dbReference type="InterPro" id="IPR011990">
    <property type="entry name" value="TPR-like_helical_dom_sf"/>
</dbReference>
<dbReference type="SMART" id="SM00028">
    <property type="entry name" value="TPR"/>
    <property type="match status" value="3"/>
</dbReference>
<dbReference type="AlphaFoldDB" id="A0A521F1W3"/>